<dbReference type="EMBL" id="VLTJ01000038">
    <property type="protein sequence ID" value="TSH91061.1"/>
    <property type="molecule type" value="Genomic_DNA"/>
</dbReference>
<evidence type="ECO:0000313" key="1">
    <source>
        <dbReference type="EMBL" id="TSH91061.1"/>
    </source>
</evidence>
<dbReference type="AlphaFoldDB" id="A0A556ADU5"/>
<protein>
    <submittedName>
        <fullName evidence="1">Uncharacterized protein</fullName>
    </submittedName>
</protein>
<proteinExistence type="predicted"/>
<name>A0A556ADU5_9BURK</name>
<dbReference type="Proteomes" id="UP000318405">
    <property type="component" value="Unassembled WGS sequence"/>
</dbReference>
<evidence type="ECO:0000313" key="2">
    <source>
        <dbReference type="Proteomes" id="UP000318405"/>
    </source>
</evidence>
<dbReference type="RefSeq" id="WP_143949935.1">
    <property type="nucleotide sequence ID" value="NZ_BAABMB010000003.1"/>
</dbReference>
<accession>A0A556ADU5</accession>
<keyword evidence="2" id="KW-1185">Reference proteome</keyword>
<organism evidence="1 2">
    <name type="scientific">Verticiella sediminum</name>
    <dbReference type="NCBI Taxonomy" id="1247510"/>
    <lineage>
        <taxon>Bacteria</taxon>
        <taxon>Pseudomonadati</taxon>
        <taxon>Pseudomonadota</taxon>
        <taxon>Betaproteobacteria</taxon>
        <taxon>Burkholderiales</taxon>
        <taxon>Alcaligenaceae</taxon>
        <taxon>Verticiella</taxon>
    </lineage>
</organism>
<reference evidence="1 2" key="1">
    <citation type="submission" date="2019-07" db="EMBL/GenBank/DDBJ databases">
        <title>Qingshengfaniella alkalisoli gen. nov., sp. nov., isolated from saline soil.</title>
        <authorList>
            <person name="Xu L."/>
            <person name="Huang X.-X."/>
            <person name="Sun J.-Q."/>
        </authorList>
    </citation>
    <scope>NUCLEOTIDE SEQUENCE [LARGE SCALE GENOMIC DNA]</scope>
    <source>
        <strain evidence="1 2">DSM 27279</strain>
    </source>
</reference>
<comment type="caution">
    <text evidence="1">The sequence shown here is derived from an EMBL/GenBank/DDBJ whole genome shotgun (WGS) entry which is preliminary data.</text>
</comment>
<sequence>MFSEPLARSALAEHLNNPASGVVDQQAVRDYIRAQKADGRLIERRVYVDPARSRKRRTVYQYVAVNLELDL</sequence>
<gene>
    <name evidence="1" type="ORF">FOZ76_19385</name>
</gene>